<protein>
    <recommendedName>
        <fullName evidence="2">Transposase for insertion sequence element IS21-like C-terminal domain-containing protein</fullName>
    </recommendedName>
</protein>
<dbReference type="Pfam" id="PF22483">
    <property type="entry name" value="Mu-transpos_C_2"/>
    <property type="match status" value="1"/>
</dbReference>
<feature type="region of interest" description="Disordered" evidence="1">
    <location>
        <begin position="203"/>
        <end position="232"/>
    </location>
</feature>
<dbReference type="Proteomes" id="UP000189229">
    <property type="component" value="Unassembled WGS sequence"/>
</dbReference>
<proteinExistence type="predicted"/>
<reference evidence="3 4" key="1">
    <citation type="submission" date="2017-02" db="EMBL/GenBank/DDBJ databases">
        <title>Complete genome sequences of Mycobacterium kansasii strains isolated from rhesus macaques.</title>
        <authorList>
            <person name="Panda A."/>
            <person name="Nagaraj S."/>
            <person name="Zhao X."/>
            <person name="Tettelin H."/>
            <person name="Detolla L.J."/>
        </authorList>
    </citation>
    <scope>NUCLEOTIDE SEQUENCE [LARGE SCALE GENOMIC DNA]</scope>
    <source>
        <strain evidence="3 4">11-3813</strain>
    </source>
</reference>
<dbReference type="EMBL" id="MVBM01000002">
    <property type="protein sequence ID" value="OOK79296.1"/>
    <property type="molecule type" value="Genomic_DNA"/>
</dbReference>
<accession>A0A1V3XKJ1</accession>
<dbReference type="InterPro" id="IPR054353">
    <property type="entry name" value="IstA-like_C"/>
</dbReference>
<feature type="domain" description="Transposase for insertion sequence element IS21-like C-terminal" evidence="2">
    <location>
        <begin position="2"/>
        <end position="58"/>
    </location>
</feature>
<evidence type="ECO:0000313" key="3">
    <source>
        <dbReference type="EMBL" id="OOK79296.1"/>
    </source>
</evidence>
<evidence type="ECO:0000256" key="1">
    <source>
        <dbReference type="SAM" id="MobiDB-lite"/>
    </source>
</evidence>
<evidence type="ECO:0000259" key="2">
    <source>
        <dbReference type="Pfam" id="PF22483"/>
    </source>
</evidence>
<organism evidence="3 4">
    <name type="scientific">Mycobacterium kansasii</name>
    <dbReference type="NCBI Taxonomy" id="1768"/>
    <lineage>
        <taxon>Bacteria</taxon>
        <taxon>Bacillati</taxon>
        <taxon>Actinomycetota</taxon>
        <taxon>Actinomycetes</taxon>
        <taxon>Mycobacteriales</taxon>
        <taxon>Mycobacteriaceae</taxon>
        <taxon>Mycobacterium</taxon>
    </lineage>
</organism>
<gene>
    <name evidence="3" type="ORF">BZL30_1649</name>
</gene>
<comment type="caution">
    <text evidence="3">The sequence shown here is derived from an EMBL/GenBank/DDBJ whole genome shotgun (WGS) entry which is preliminary data.</text>
</comment>
<dbReference type="AlphaFoldDB" id="A0A1V3XKJ1"/>
<evidence type="ECO:0000313" key="4">
    <source>
        <dbReference type="Proteomes" id="UP000189229"/>
    </source>
</evidence>
<feature type="compositionally biased region" description="Basic and acidic residues" evidence="1">
    <location>
        <begin position="216"/>
        <end position="232"/>
    </location>
</feature>
<name>A0A1V3XKJ1_MYCKA</name>
<sequence length="232" mass="25322">MDRDAQVIARCNQYSVPVRFIGHRVRVKLSASAVIVYDRNTVVARHQRAVGKGAKVLDLDHYLEILLRKPGALPGATALAQARASTAFTAEHQTFWTPPAKPTVTPAAPGCSWRCCCCTATSTAPTCWPASAARSRSGPPAPMWWPWKPARPPTVAARRAASTMPTGVVVSWCWPSIAARQCLPMSVRCPRWRNTTRCWGGKPHDPAAQCHRTRSRRSDRAGPPHAAPADHP</sequence>